<dbReference type="Gene3D" id="3.40.50.300">
    <property type="entry name" value="P-loop containing nucleotide triphosphate hydrolases"/>
    <property type="match status" value="2"/>
</dbReference>
<dbReference type="NCBIfam" id="NF045503">
    <property type="entry name" value="repair_heli_XPB"/>
    <property type="match status" value="1"/>
</dbReference>
<dbReference type="CDD" id="cd18029">
    <property type="entry name" value="DEXHc_XPB"/>
    <property type="match status" value="1"/>
</dbReference>
<dbReference type="EMBL" id="JAJHJB010000025">
    <property type="protein sequence ID" value="MCC5466955.1"/>
    <property type="molecule type" value="Genomic_DNA"/>
</dbReference>
<evidence type="ECO:0000256" key="3">
    <source>
        <dbReference type="ARBA" id="ARBA00022801"/>
    </source>
</evidence>
<evidence type="ECO:0000313" key="12">
    <source>
        <dbReference type="EMBL" id="MCC5466955.1"/>
    </source>
</evidence>
<dbReference type="PROSITE" id="PS51192">
    <property type="entry name" value="HELICASE_ATP_BIND_1"/>
    <property type="match status" value="1"/>
</dbReference>
<keyword evidence="4 12" id="KW-0347">Helicase</keyword>
<dbReference type="Pfam" id="PF13625">
    <property type="entry name" value="Helicase_C_3"/>
    <property type="match status" value="1"/>
</dbReference>
<dbReference type="EC" id="5.6.2.4" evidence="8"/>
<feature type="domain" description="Helicase C-terminal" evidence="11">
    <location>
        <begin position="425"/>
        <end position="571"/>
    </location>
</feature>
<comment type="catalytic activity">
    <reaction evidence="9">
        <text>ATP + H2O = ADP + phosphate + H(+)</text>
        <dbReference type="Rhea" id="RHEA:13065"/>
        <dbReference type="ChEBI" id="CHEBI:15377"/>
        <dbReference type="ChEBI" id="CHEBI:15378"/>
        <dbReference type="ChEBI" id="CHEBI:30616"/>
        <dbReference type="ChEBI" id="CHEBI:43474"/>
        <dbReference type="ChEBI" id="CHEBI:456216"/>
        <dbReference type="EC" id="5.6.2.4"/>
    </reaction>
</comment>
<comment type="catalytic activity">
    <reaction evidence="7">
        <text>Couples ATP hydrolysis with the unwinding of duplex DNA by translocating in the 3'-5' direction.</text>
        <dbReference type="EC" id="5.6.2.4"/>
    </reaction>
</comment>
<keyword evidence="2" id="KW-0547">Nucleotide-binding</keyword>
<dbReference type="RefSeq" id="WP_229536035.1">
    <property type="nucleotide sequence ID" value="NZ_JAJHJB010000025.1"/>
</dbReference>
<reference evidence="12" key="1">
    <citation type="submission" date="2021-11" db="EMBL/GenBank/DDBJ databases">
        <title>Description of a new species Pelosinus isolated from the bottom sediments of Lake Baikal.</title>
        <authorList>
            <person name="Zakharyuk A."/>
        </authorList>
    </citation>
    <scope>NUCLEOTIDE SEQUENCE</scope>
    <source>
        <strain evidence="12">Bkl1</strain>
    </source>
</reference>
<dbReference type="InterPro" id="IPR050615">
    <property type="entry name" value="ATP-dep_DNA_Helicase"/>
</dbReference>
<dbReference type="InterPro" id="IPR006935">
    <property type="entry name" value="Helicase/UvrB_N"/>
</dbReference>
<evidence type="ECO:0000256" key="7">
    <source>
        <dbReference type="ARBA" id="ARBA00034617"/>
    </source>
</evidence>
<keyword evidence="5" id="KW-0067">ATP-binding</keyword>
<dbReference type="InterPro" id="IPR032438">
    <property type="entry name" value="ERCC3_RAD25_C"/>
</dbReference>
<comment type="similarity">
    <text evidence="1">Belongs to the helicase family. RAD25/XPB subfamily.</text>
</comment>
<evidence type="ECO:0000256" key="6">
    <source>
        <dbReference type="ARBA" id="ARBA00023235"/>
    </source>
</evidence>
<dbReference type="InterPro" id="IPR014001">
    <property type="entry name" value="Helicase_ATP-bd"/>
</dbReference>
<dbReference type="Pfam" id="PF04851">
    <property type="entry name" value="ResIII"/>
    <property type="match status" value="1"/>
</dbReference>
<keyword evidence="3" id="KW-0378">Hydrolase</keyword>
<dbReference type="CDD" id="cd18789">
    <property type="entry name" value="SF2_C_XPB"/>
    <property type="match status" value="1"/>
</dbReference>
<dbReference type="PANTHER" id="PTHR11274:SF0">
    <property type="entry name" value="GENERAL TRANSCRIPTION AND DNA REPAIR FACTOR IIH HELICASE SUBUNIT XPB"/>
    <property type="match status" value="1"/>
</dbReference>
<evidence type="ECO:0000256" key="1">
    <source>
        <dbReference type="ARBA" id="ARBA00006637"/>
    </source>
</evidence>
<protein>
    <recommendedName>
        <fullName evidence="8">DNA 3'-5' helicase</fullName>
        <ecNumber evidence="8">5.6.2.4</ecNumber>
    </recommendedName>
</protein>
<organism evidence="12 13">
    <name type="scientific">Pelosinus baikalensis</name>
    <dbReference type="NCBI Taxonomy" id="2892015"/>
    <lineage>
        <taxon>Bacteria</taxon>
        <taxon>Bacillati</taxon>
        <taxon>Bacillota</taxon>
        <taxon>Negativicutes</taxon>
        <taxon>Selenomonadales</taxon>
        <taxon>Sporomusaceae</taxon>
        <taxon>Pelosinus</taxon>
    </lineage>
</organism>
<proteinExistence type="inferred from homology"/>
<dbReference type="InterPro" id="IPR027417">
    <property type="entry name" value="P-loop_NTPase"/>
</dbReference>
<evidence type="ECO:0000259" key="11">
    <source>
        <dbReference type="PROSITE" id="PS51194"/>
    </source>
</evidence>
<dbReference type="GO" id="GO:0004386">
    <property type="term" value="F:helicase activity"/>
    <property type="evidence" value="ECO:0007669"/>
    <property type="project" value="UniProtKB-KW"/>
</dbReference>
<feature type="domain" description="Helicase ATP-binding" evidence="10">
    <location>
        <begin position="217"/>
        <end position="373"/>
    </location>
</feature>
<accession>A0ABS8HUY1</accession>
<evidence type="ECO:0000256" key="2">
    <source>
        <dbReference type="ARBA" id="ARBA00022741"/>
    </source>
</evidence>
<dbReference type="PRINTS" id="PR00851">
    <property type="entry name" value="XRODRMPGMNTB"/>
</dbReference>
<comment type="caution">
    <text evidence="12">The sequence shown here is derived from an EMBL/GenBank/DDBJ whole genome shotgun (WGS) entry which is preliminary data.</text>
</comment>
<evidence type="ECO:0000313" key="13">
    <source>
        <dbReference type="Proteomes" id="UP001165492"/>
    </source>
</evidence>
<name>A0ABS8HUY1_9FIRM</name>
<dbReference type="Pfam" id="PF16203">
    <property type="entry name" value="ERCC3_RAD25_C"/>
    <property type="match status" value="1"/>
</dbReference>
<dbReference type="SMART" id="SM00490">
    <property type="entry name" value="HELICc"/>
    <property type="match status" value="1"/>
</dbReference>
<dbReference type="InterPro" id="IPR032830">
    <property type="entry name" value="XPB/Ssl2_N"/>
</dbReference>
<dbReference type="Proteomes" id="UP001165492">
    <property type="component" value="Unassembled WGS sequence"/>
</dbReference>
<dbReference type="InterPro" id="IPR001650">
    <property type="entry name" value="Helicase_C-like"/>
</dbReference>
<evidence type="ECO:0000259" key="10">
    <source>
        <dbReference type="PROSITE" id="PS51192"/>
    </source>
</evidence>
<evidence type="ECO:0000256" key="5">
    <source>
        <dbReference type="ARBA" id="ARBA00022840"/>
    </source>
</evidence>
<keyword evidence="6" id="KW-0413">Isomerase</keyword>
<keyword evidence="13" id="KW-1185">Reference proteome</keyword>
<gene>
    <name evidence="12" type="ORF">LMF89_16550</name>
</gene>
<dbReference type="PANTHER" id="PTHR11274">
    <property type="entry name" value="RAD25/XP-B DNA REPAIR HELICASE"/>
    <property type="match status" value="1"/>
</dbReference>
<dbReference type="SMART" id="SM00487">
    <property type="entry name" value="DEXDc"/>
    <property type="match status" value="1"/>
</dbReference>
<dbReference type="PROSITE" id="PS51194">
    <property type="entry name" value="HELICASE_CTER"/>
    <property type="match status" value="1"/>
</dbReference>
<evidence type="ECO:0000256" key="4">
    <source>
        <dbReference type="ARBA" id="ARBA00022806"/>
    </source>
</evidence>
<dbReference type="SUPFAM" id="SSF52540">
    <property type="entry name" value="P-loop containing nucleoside triphosphate hydrolases"/>
    <property type="match status" value="2"/>
</dbReference>
<evidence type="ECO:0000256" key="8">
    <source>
        <dbReference type="ARBA" id="ARBA00034808"/>
    </source>
</evidence>
<evidence type="ECO:0000256" key="9">
    <source>
        <dbReference type="ARBA" id="ARBA00048988"/>
    </source>
</evidence>
<sequence length="584" mass="65522">MVYNPTNPMIVQGDFSVLLEAYHPDFEIVRSGLSAFADLEKSPEHIHTYRITPLSLWNAAATGQTAAQVLEFLLTYVKFPLPNNVCRDIEGYMSRYGLVKLMAYPPMIAEHEADELTVPGEFLYLYSQDIPTIMTIAGHKETKAIFTAKLDEHTLVIPAGKRGIIKQLLVKIGYPIEDLAGYVDGEKLAITLRHKDLTGREFSLRDYQRQAVDLFYDGGRETGGSGVLVLPCGAGKTIIGIGAMERVGMNTLILTTSTSAVHQWMREIVEKTDLPAEIVGEYSGDRKDICPVTVTTYQMVIYRPVKNGPFPHFEIFNARAWGLVIYDEVHTLPAPVFQVTAELQAKRRLGLTATLVREDGKEADVFTLIGPKKLDVPWTEMESAGWIATAVCTEVRVPMDFSLRMECAQVPERIAYRMEAENTFKLKAIEYILHKHAGEGILIIGQYIKQLEGIADYFGFPLITGKMPTVKRDELYQAFRNRKIAVLIVSKVANFAIDLPDAAVGVQVSGAFGSRQEEAQRLGRILRPKDDGRSAYFYSVVSKDSREQEFAHHRQLFLTEQGYQYQILDFDETLAREGMGNFAK</sequence>